<accession>A0A2S6N2X3</accession>
<dbReference type="AlphaFoldDB" id="A0A2S6N2X3"/>
<reference evidence="1 2" key="1">
    <citation type="journal article" date="2018" name="Arch. Microbiol.">
        <title>New insights into the metabolic potential of the phototrophic purple bacterium Rhodopila globiformis DSM 161(T) from its draft genome sequence and evidence for a vanadium-dependent nitrogenase.</title>
        <authorList>
            <person name="Imhoff J.F."/>
            <person name="Rahn T."/>
            <person name="Kunzel S."/>
            <person name="Neulinger S.C."/>
        </authorList>
    </citation>
    <scope>NUCLEOTIDE SEQUENCE [LARGE SCALE GENOMIC DNA]</scope>
    <source>
        <strain evidence="1 2">DSM 16996</strain>
    </source>
</reference>
<gene>
    <name evidence="1" type="ORF">CCR94_16400</name>
</gene>
<name>A0A2S6N2X3_9HYPH</name>
<organism evidence="1 2">
    <name type="scientific">Rhodoblastus sphagnicola</name>
    <dbReference type="NCBI Taxonomy" id="333368"/>
    <lineage>
        <taxon>Bacteria</taxon>
        <taxon>Pseudomonadati</taxon>
        <taxon>Pseudomonadota</taxon>
        <taxon>Alphaproteobacteria</taxon>
        <taxon>Hyphomicrobiales</taxon>
        <taxon>Rhodoblastaceae</taxon>
        <taxon>Rhodoblastus</taxon>
    </lineage>
</organism>
<protein>
    <submittedName>
        <fullName evidence="1">Uncharacterized protein</fullName>
    </submittedName>
</protein>
<dbReference type="RefSeq" id="WP_104508928.1">
    <property type="nucleotide sequence ID" value="NZ_JACIGC010000011.1"/>
</dbReference>
<dbReference type="InterPro" id="IPR009057">
    <property type="entry name" value="Homeodomain-like_sf"/>
</dbReference>
<keyword evidence="2" id="KW-1185">Reference proteome</keyword>
<dbReference type="EMBL" id="NHSJ01000100">
    <property type="protein sequence ID" value="PPQ28971.1"/>
    <property type="molecule type" value="Genomic_DNA"/>
</dbReference>
<dbReference type="OrthoDB" id="7605239at2"/>
<sequence length="128" mass="13778">MLDFLPPIYREIAEIAGLDAVMKLGAAKGGTRVFIPRPEHCGPEHWLRFAVGEAAAQAICNWRGGEDIVLPVAPQNTPAGRRRLALAALEAGASANEAAAKAGVHVRTIYSYRARDLVKSNQLSLFDD</sequence>
<evidence type="ECO:0000313" key="1">
    <source>
        <dbReference type="EMBL" id="PPQ28971.1"/>
    </source>
</evidence>
<evidence type="ECO:0000313" key="2">
    <source>
        <dbReference type="Proteomes" id="UP000239089"/>
    </source>
</evidence>
<proteinExistence type="predicted"/>
<dbReference type="SUPFAM" id="SSF46689">
    <property type="entry name" value="Homeodomain-like"/>
    <property type="match status" value="1"/>
</dbReference>
<comment type="caution">
    <text evidence="1">The sequence shown here is derived from an EMBL/GenBank/DDBJ whole genome shotgun (WGS) entry which is preliminary data.</text>
</comment>
<dbReference type="Proteomes" id="UP000239089">
    <property type="component" value="Unassembled WGS sequence"/>
</dbReference>